<keyword evidence="2" id="KW-1185">Reference proteome</keyword>
<accession>A0ACB8GEQ7</accession>
<proteinExistence type="predicted"/>
<organism evidence="1 2">
    <name type="scientific">Sphaerodactylus townsendi</name>
    <dbReference type="NCBI Taxonomy" id="933632"/>
    <lineage>
        <taxon>Eukaryota</taxon>
        <taxon>Metazoa</taxon>
        <taxon>Chordata</taxon>
        <taxon>Craniata</taxon>
        <taxon>Vertebrata</taxon>
        <taxon>Euteleostomi</taxon>
        <taxon>Lepidosauria</taxon>
        <taxon>Squamata</taxon>
        <taxon>Bifurcata</taxon>
        <taxon>Gekkota</taxon>
        <taxon>Sphaerodactylidae</taxon>
        <taxon>Sphaerodactylus</taxon>
    </lineage>
</organism>
<reference evidence="1" key="1">
    <citation type="submission" date="2021-08" db="EMBL/GenBank/DDBJ databases">
        <title>The first chromosome-level gecko genome reveals the dynamic sex chromosomes of Neotropical dwarf geckos (Sphaerodactylidae: Sphaerodactylus).</title>
        <authorList>
            <person name="Pinto B.J."/>
            <person name="Keating S.E."/>
            <person name="Gamble T."/>
        </authorList>
    </citation>
    <scope>NUCLEOTIDE SEQUENCE</scope>
    <source>
        <strain evidence="1">TG3544</strain>
    </source>
</reference>
<keyword evidence="1" id="KW-0401">Integrin</keyword>
<gene>
    <name evidence="1" type="primary">ITGB2</name>
    <name evidence="1" type="ORF">K3G42_033717</name>
</gene>
<dbReference type="Proteomes" id="UP000827872">
    <property type="component" value="Linkage Group LG01"/>
</dbReference>
<name>A0ACB8GEQ7_9SAUR</name>
<comment type="caution">
    <text evidence="1">The sequence shown here is derived from an EMBL/GenBank/DDBJ whole genome shotgun (WGS) entry which is preliminary data.</text>
</comment>
<dbReference type="EMBL" id="CM037614">
    <property type="protein sequence ID" value="KAH8018138.1"/>
    <property type="molecule type" value="Genomic_DNA"/>
</dbReference>
<sequence length="150" mass="16385">MEDDLKIVKKLGGDLLKALNKITSLARIGFGAFVDKTVLPFVNTHPEKLQRPCPPADIPCQPPFAFRHVLSLTNNAKLFEREVGTQYISGNLDAPEGGLDAMMQAAVCGVRAAASRTERRAQWSRGGRGELGCGRGHCVAIKNDHFLQWS</sequence>
<evidence type="ECO:0000313" key="2">
    <source>
        <dbReference type="Proteomes" id="UP000827872"/>
    </source>
</evidence>
<protein>
    <submittedName>
        <fullName evidence="1">Integrin beta-2</fullName>
    </submittedName>
</protein>
<evidence type="ECO:0000313" key="1">
    <source>
        <dbReference type="EMBL" id="KAH8018138.1"/>
    </source>
</evidence>